<dbReference type="RefSeq" id="WP_069965880.1">
    <property type="nucleotide sequence ID" value="NZ_CM124774.1"/>
</dbReference>
<dbReference type="InterPro" id="IPR027417">
    <property type="entry name" value="P-loop_NTPase"/>
</dbReference>
<dbReference type="SUPFAM" id="SSF52540">
    <property type="entry name" value="P-loop containing nucleoside triphosphate hydrolases"/>
    <property type="match status" value="1"/>
</dbReference>
<accession>A0A1E5QPL2</accession>
<dbReference type="STRING" id="1781255.BH720_04045"/>
<comment type="caution">
    <text evidence="1">The sequence shown here is derived from an EMBL/GenBank/DDBJ whole genome shotgun (WGS) entry which is preliminary data.</text>
</comment>
<dbReference type="EMBL" id="MJGC01000037">
    <property type="protein sequence ID" value="OEJ76527.1"/>
    <property type="molecule type" value="Genomic_DNA"/>
</dbReference>
<name>A0A1E5QPL2_9CYAN</name>
<evidence type="ECO:0000313" key="1">
    <source>
        <dbReference type="EMBL" id="OEJ76527.1"/>
    </source>
</evidence>
<gene>
    <name evidence="1" type="ORF">BH720_04045</name>
</gene>
<dbReference type="AlphaFoldDB" id="A0A1E5QPL2"/>
<organism evidence="1">
    <name type="scientific">Desertifilum tharense IPPAS B-1220</name>
    <dbReference type="NCBI Taxonomy" id="1781255"/>
    <lineage>
        <taxon>Bacteria</taxon>
        <taxon>Bacillati</taxon>
        <taxon>Cyanobacteriota</taxon>
        <taxon>Cyanophyceae</taxon>
        <taxon>Desertifilales</taxon>
        <taxon>Desertifilaceae</taxon>
        <taxon>Desertifilum</taxon>
    </lineage>
</organism>
<proteinExistence type="predicted"/>
<dbReference type="OrthoDB" id="445799at2"/>
<evidence type="ECO:0008006" key="2">
    <source>
        <dbReference type="Google" id="ProtNLM"/>
    </source>
</evidence>
<reference evidence="1" key="1">
    <citation type="submission" date="2016-09" db="EMBL/GenBank/DDBJ databases">
        <title>Draft genome of thermotolerant cyanobacterium Desertifilum sp. strain IPPAS B-1220.</title>
        <authorList>
            <person name="Sinetova M.A."/>
            <person name="Bolakhan K."/>
            <person name="Zayadan B.K."/>
            <person name="Mironov K.S."/>
            <person name="Ustinova V."/>
            <person name="Kupriyanova E.V."/>
            <person name="Sidorov R.A."/>
            <person name="Skrypnik A.N."/>
            <person name="Gogoleva N.E."/>
            <person name="Gogolev Y.V."/>
            <person name="Los D.A."/>
        </authorList>
    </citation>
    <scope>NUCLEOTIDE SEQUENCE [LARGE SCALE GENOMIC DNA]</scope>
    <source>
        <strain evidence="1">IPPAS B-1220</strain>
    </source>
</reference>
<sequence length="705" mass="79242">MSAESTWIIGSVRSGKTTRLMQKFQANLEAVQDQCQPAIVPPILVFAANSDNRIVLAERLVEAIAGTYPIQTTTPLGFTIDEVLLFWPLLIESLDLRAQFPMRLRPETEQELATQLWHLALTQGGLQQEGVSEYRMVRRTLDLYALSSAAGVLPEQIAELLETGFAETQGSPALWRAMGEAILEWRQWCLERGFLSYGLVSELYWRHLLPNPRYQQHLLKRYRFVCADDVDEYPAIALFLFEFLLKAGVGGCFTYNPNGGIRLGLGADPKYLSSLARYCQIEALSEQPTRGLAADWGETCVNRVLQPLWSEPVSLSAPEIQVLSTPSRSQLLRQTAETIINAVERAEAAPQEIAIITPGLDAIARYTLSEILGKAGIETTLLNDQRPLNQSPPIRALLSLLALVYPGNGRLLNRDAIAEMLVILSSAPNPEQPTLYTPDIDPVRAGLLADHCYAPSPTQPRLLPPHTFPRWDRLGHRATTAYQHLQEWIEQQQEQLQNRLLPTPLVLLDRAIQRFLWSGTHLSYEQLANLRELVETAQHYWEVQSRLPTTPDSRSNPIGQFIELLRRGTVSANPYPVRSLRSPQQSVILATIFQYRLSRMSHRWHFWLDAGSPLWLKGGAAVLFGAPLFLQDRLNKPWTEADTAQADEERLKRILLDLLSRTEERLFLCHSDLATNGQEQTGPLLSLVNSAVPLSSEPQSPVFTL</sequence>
<protein>
    <recommendedName>
        <fullName evidence="2">Recombinase family protein</fullName>
    </recommendedName>
</protein>